<dbReference type="InterPro" id="IPR005182">
    <property type="entry name" value="YdbS-like_PH"/>
</dbReference>
<accession>A0ABD5P726</accession>
<dbReference type="PANTHER" id="PTHR37938:SF1">
    <property type="entry name" value="BLL0215 PROTEIN"/>
    <property type="match status" value="1"/>
</dbReference>
<organism evidence="3 4">
    <name type="scientific">Halobium salinum</name>
    <dbReference type="NCBI Taxonomy" id="1364940"/>
    <lineage>
        <taxon>Archaea</taxon>
        <taxon>Methanobacteriati</taxon>
        <taxon>Methanobacteriota</taxon>
        <taxon>Stenosarchaea group</taxon>
        <taxon>Halobacteria</taxon>
        <taxon>Halobacteriales</taxon>
        <taxon>Haloferacaceae</taxon>
        <taxon>Halobium</taxon>
    </lineage>
</organism>
<name>A0ABD5P726_9EURY</name>
<reference evidence="3 4" key="1">
    <citation type="journal article" date="2019" name="Int. J. Syst. Evol. Microbiol.">
        <title>The Global Catalogue of Microorganisms (GCM) 10K type strain sequencing project: providing services to taxonomists for standard genome sequencing and annotation.</title>
        <authorList>
            <consortium name="The Broad Institute Genomics Platform"/>
            <consortium name="The Broad Institute Genome Sequencing Center for Infectious Disease"/>
            <person name="Wu L."/>
            <person name="Ma J."/>
        </authorList>
    </citation>
    <scope>NUCLEOTIDE SEQUENCE [LARGE SCALE GENOMIC DNA]</scope>
    <source>
        <strain evidence="3 4">CGMCC 1.12553</strain>
    </source>
</reference>
<evidence type="ECO:0000259" key="2">
    <source>
        <dbReference type="Pfam" id="PF03703"/>
    </source>
</evidence>
<feature type="domain" description="YdbS-like PH" evidence="2">
    <location>
        <begin position="95"/>
        <end position="170"/>
    </location>
</feature>
<keyword evidence="4" id="KW-1185">Reference proteome</keyword>
<protein>
    <submittedName>
        <fullName evidence="3">PH domain-containing protein</fullName>
    </submittedName>
</protein>
<gene>
    <name evidence="3" type="ORF">ACFO0N_01550</name>
</gene>
<dbReference type="AlphaFoldDB" id="A0ABD5P726"/>
<evidence type="ECO:0000313" key="4">
    <source>
        <dbReference type="Proteomes" id="UP001595921"/>
    </source>
</evidence>
<evidence type="ECO:0000313" key="3">
    <source>
        <dbReference type="EMBL" id="MFC4356627.1"/>
    </source>
</evidence>
<proteinExistence type="predicted"/>
<dbReference type="Proteomes" id="UP001595921">
    <property type="component" value="Unassembled WGS sequence"/>
</dbReference>
<keyword evidence="1" id="KW-0812">Transmembrane</keyword>
<keyword evidence="1" id="KW-0472">Membrane</keyword>
<dbReference type="PANTHER" id="PTHR37938">
    <property type="entry name" value="BLL0215 PROTEIN"/>
    <property type="match status" value="1"/>
</dbReference>
<dbReference type="EMBL" id="JBHSDS010000002">
    <property type="protein sequence ID" value="MFC4356627.1"/>
    <property type="molecule type" value="Genomic_DNA"/>
</dbReference>
<keyword evidence="1" id="KW-1133">Transmembrane helix</keyword>
<evidence type="ECO:0000256" key="1">
    <source>
        <dbReference type="SAM" id="Phobius"/>
    </source>
</evidence>
<dbReference type="Pfam" id="PF03703">
    <property type="entry name" value="bPH_2"/>
    <property type="match status" value="1"/>
</dbReference>
<comment type="caution">
    <text evidence="3">The sequence shown here is derived from an EMBL/GenBank/DDBJ whole genome shotgun (WGS) entry which is preliminary data.</text>
</comment>
<sequence>MSGSTETTAREAGTRHSSVPDWVHLGEGERVVWHGRPSIRAVFPAFLPGTAVFLAGIALILVPDFAAAAPPWLVPLGAVVVLAGLGLALLRYVRWQYVHYVVTTNEVYKKRGLVSREVEQLRLVRVENVSHSQSGLQRVLGYGDVVISTEGSSSEFVLDDVPNPTEVHKRLSAQFDGMNRGST</sequence>
<feature type="transmembrane region" description="Helical" evidence="1">
    <location>
        <begin position="45"/>
        <end position="66"/>
    </location>
</feature>
<dbReference type="RefSeq" id="WP_267625064.1">
    <property type="nucleotide sequence ID" value="NZ_JAODIW010000010.1"/>
</dbReference>
<feature type="transmembrane region" description="Helical" evidence="1">
    <location>
        <begin position="72"/>
        <end position="90"/>
    </location>
</feature>